<evidence type="ECO:0000256" key="3">
    <source>
        <dbReference type="ARBA" id="ARBA00022692"/>
    </source>
</evidence>
<feature type="transmembrane region" description="Helical" evidence="6">
    <location>
        <begin position="232"/>
        <end position="254"/>
    </location>
</feature>
<dbReference type="EMBL" id="LR215010">
    <property type="protein sequence ID" value="VEU68784.1"/>
    <property type="molecule type" value="Genomic_DNA"/>
</dbReference>
<evidence type="ECO:0000313" key="7">
    <source>
        <dbReference type="EMBL" id="VEU68784.1"/>
    </source>
</evidence>
<evidence type="ECO:0000256" key="6">
    <source>
        <dbReference type="SAM" id="Phobius"/>
    </source>
</evidence>
<feature type="transmembrane region" description="Helical" evidence="6">
    <location>
        <begin position="123"/>
        <end position="141"/>
    </location>
</feature>
<evidence type="ECO:0000256" key="5">
    <source>
        <dbReference type="ARBA" id="ARBA00023136"/>
    </source>
</evidence>
<keyword evidence="5 6" id="KW-0472">Membrane</keyword>
<comment type="subcellular location">
    <subcellularLocation>
        <location evidence="1">Cell membrane</location>
        <topology evidence="1">Multi-pass membrane protein</topology>
    </subcellularLocation>
</comment>
<dbReference type="PANTHER" id="PTHR33545:SF5">
    <property type="entry name" value="UPF0750 MEMBRANE PROTEIN YITT"/>
    <property type="match status" value="1"/>
</dbReference>
<sequence>MRLWYNSFMKSKTAKYSRRRIKTSILILGFLYKIHKPYQKMMALAFIAFIASFLGVLFLQNVGLYALGVESLGQAIGNLIYYLSGNKLLFDIAFWVIFFLLNIPLFILSYFKISKSFTYWNIYFIFIYSFSGLAFASIPGFDKIFVFANLDSNPAAVNGIENVFDFLGKNNIKVVLWNNPTDNFKQVSIFLYAISSSLIQSFAIVATLIIGGSTGGFDIYGMYEAKVKSRDIASVFFILNFVSLFIANVIGTYIPSSLAISGFLKENPEIKENIRTLISLNSPWGFDLFFNPNLIAGIFLILVNAIFVNLTYPKYKLVQTQIYCNDPFELIEKINEKSHRIYTFSVHKVYGGYSRQVQFMISTNTQYLDAAGLFEVTKKINSDLFISIIDIKKGDGYMFIEE</sequence>
<name>A0A449AQE1_9BACT</name>
<gene>
    <name evidence="7" type="ORF">NCTC10146_00237</name>
</gene>
<protein>
    <submittedName>
        <fullName evidence="7">Uncharacterized BCR, YitT family COG1284</fullName>
    </submittedName>
</protein>
<accession>A0A449AQE1</accession>
<dbReference type="GO" id="GO:0005886">
    <property type="term" value="C:plasma membrane"/>
    <property type="evidence" value="ECO:0007669"/>
    <property type="project" value="UniProtKB-SubCell"/>
</dbReference>
<dbReference type="Proteomes" id="UP000290495">
    <property type="component" value="Chromosome"/>
</dbReference>
<feature type="transmembrane region" description="Helical" evidence="6">
    <location>
        <begin position="189"/>
        <end position="211"/>
    </location>
</feature>
<dbReference type="AlphaFoldDB" id="A0A449AQE1"/>
<dbReference type="InterPro" id="IPR003740">
    <property type="entry name" value="YitT"/>
</dbReference>
<dbReference type="Pfam" id="PF02588">
    <property type="entry name" value="YitT_membrane"/>
    <property type="match status" value="1"/>
</dbReference>
<feature type="transmembrane region" description="Helical" evidence="6">
    <location>
        <begin position="92"/>
        <end position="111"/>
    </location>
</feature>
<proteinExistence type="predicted"/>
<evidence type="ECO:0000256" key="2">
    <source>
        <dbReference type="ARBA" id="ARBA00022475"/>
    </source>
</evidence>
<evidence type="ECO:0000256" key="4">
    <source>
        <dbReference type="ARBA" id="ARBA00022989"/>
    </source>
</evidence>
<keyword evidence="3 6" id="KW-0812">Transmembrane</keyword>
<dbReference type="InterPro" id="IPR051461">
    <property type="entry name" value="UPF0750_membrane"/>
</dbReference>
<keyword evidence="2" id="KW-1003">Cell membrane</keyword>
<dbReference type="PANTHER" id="PTHR33545">
    <property type="entry name" value="UPF0750 MEMBRANE PROTEIN YITT-RELATED"/>
    <property type="match status" value="1"/>
</dbReference>
<evidence type="ECO:0000313" key="8">
    <source>
        <dbReference type="Proteomes" id="UP000290495"/>
    </source>
</evidence>
<feature type="transmembrane region" description="Helical" evidence="6">
    <location>
        <begin position="294"/>
        <end position="312"/>
    </location>
</feature>
<evidence type="ECO:0000256" key="1">
    <source>
        <dbReference type="ARBA" id="ARBA00004651"/>
    </source>
</evidence>
<organism evidence="7 8">
    <name type="scientific">Mycoplasmopsis canis</name>
    <dbReference type="NCBI Taxonomy" id="29555"/>
    <lineage>
        <taxon>Bacteria</taxon>
        <taxon>Bacillati</taxon>
        <taxon>Mycoplasmatota</taxon>
        <taxon>Mycoplasmoidales</taxon>
        <taxon>Metamycoplasmataceae</taxon>
        <taxon>Mycoplasmopsis</taxon>
    </lineage>
</organism>
<keyword evidence="4 6" id="KW-1133">Transmembrane helix</keyword>
<reference evidence="7 8" key="1">
    <citation type="submission" date="2019-01" db="EMBL/GenBank/DDBJ databases">
        <authorList>
            <consortium name="Pathogen Informatics"/>
        </authorList>
    </citation>
    <scope>NUCLEOTIDE SEQUENCE [LARGE SCALE GENOMIC DNA]</scope>
    <source>
        <strain evidence="7 8">NCTC10146</strain>
    </source>
</reference>